<dbReference type="PANTHER" id="PTHR34502:SF5">
    <property type="entry name" value="DUF6594 DOMAIN-CONTAINING PROTEIN"/>
    <property type="match status" value="1"/>
</dbReference>
<proteinExistence type="predicted"/>
<reference evidence="3 4" key="1">
    <citation type="journal article" date="2016" name="Sci. Rep.">
        <title>Peltaster fructicola genome reveals evolution from an invasive phytopathogen to an ectophytic parasite.</title>
        <authorList>
            <person name="Xu C."/>
            <person name="Chen H."/>
            <person name="Gleason M.L."/>
            <person name="Xu J.R."/>
            <person name="Liu H."/>
            <person name="Zhang R."/>
            <person name="Sun G."/>
        </authorList>
    </citation>
    <scope>NUCLEOTIDE SEQUENCE [LARGE SCALE GENOMIC DNA]</scope>
    <source>
        <strain evidence="3 4">LNHT1506</strain>
    </source>
</reference>
<dbReference type="Pfam" id="PF20237">
    <property type="entry name" value="DUF6594"/>
    <property type="match status" value="1"/>
</dbReference>
<dbReference type="EMBL" id="CP051141">
    <property type="protein sequence ID" value="QIW98889.1"/>
    <property type="molecule type" value="Genomic_DNA"/>
</dbReference>
<dbReference type="Proteomes" id="UP000503462">
    <property type="component" value="Chromosome 3"/>
</dbReference>
<protein>
    <recommendedName>
        <fullName evidence="2">DUF6594 domain-containing protein</fullName>
    </recommendedName>
</protein>
<evidence type="ECO:0000313" key="4">
    <source>
        <dbReference type="Proteomes" id="UP000503462"/>
    </source>
</evidence>
<dbReference type="InterPro" id="IPR046529">
    <property type="entry name" value="DUF6594"/>
</dbReference>
<gene>
    <name evidence="3" type="ORF">AMS68_004407</name>
</gene>
<feature type="domain" description="DUF6594" evidence="2">
    <location>
        <begin position="14"/>
        <end position="286"/>
    </location>
</feature>
<sequence length="292" mass="32867">MDSSDASFSRKRGYRRLAAAMAWDPSMAVFSRFRQANALNLLCLQSEIKEIELKLNLTINHDDRRTEAKSWSSDFDALRSSGKDSDQWRLFIELRALLEQYNRALRTQIIINDQPDPSQYDLKFLKEWLDSSHGGASALRGAGSDTWFEFEEGGNRLTDLVALNKSSVHASGVRQISSFILPRLARLLPFVKIKFDTFLAEEDDTTFQHFSTSDALKTAGDRLLVVFATILVLIPVVVLHFVTNPEWRLLLIVLFTLSFTTIMSFATEAKTSEIFVAAAGFVAVQVVYVGSV</sequence>
<keyword evidence="1" id="KW-1133">Transmembrane helix</keyword>
<evidence type="ECO:0000259" key="2">
    <source>
        <dbReference type="Pfam" id="PF20237"/>
    </source>
</evidence>
<feature type="transmembrane region" description="Helical" evidence="1">
    <location>
        <begin position="249"/>
        <end position="267"/>
    </location>
</feature>
<evidence type="ECO:0000256" key="1">
    <source>
        <dbReference type="SAM" id="Phobius"/>
    </source>
</evidence>
<dbReference type="AlphaFoldDB" id="A0A6H0XWS8"/>
<evidence type="ECO:0000313" key="3">
    <source>
        <dbReference type="EMBL" id="QIW98889.1"/>
    </source>
</evidence>
<keyword evidence="4" id="KW-1185">Reference proteome</keyword>
<dbReference type="OrthoDB" id="5342093at2759"/>
<feature type="transmembrane region" description="Helical" evidence="1">
    <location>
        <begin position="223"/>
        <end position="243"/>
    </location>
</feature>
<organism evidence="3 4">
    <name type="scientific">Peltaster fructicola</name>
    <dbReference type="NCBI Taxonomy" id="286661"/>
    <lineage>
        <taxon>Eukaryota</taxon>
        <taxon>Fungi</taxon>
        <taxon>Dikarya</taxon>
        <taxon>Ascomycota</taxon>
        <taxon>Pezizomycotina</taxon>
        <taxon>Dothideomycetes</taxon>
        <taxon>Dothideomycetes incertae sedis</taxon>
        <taxon>Peltaster</taxon>
    </lineage>
</organism>
<feature type="transmembrane region" description="Helical" evidence="1">
    <location>
        <begin position="274"/>
        <end position="291"/>
    </location>
</feature>
<name>A0A6H0XWS8_9PEZI</name>
<keyword evidence="1" id="KW-0472">Membrane</keyword>
<keyword evidence="1" id="KW-0812">Transmembrane</keyword>
<dbReference type="PANTHER" id="PTHR34502">
    <property type="entry name" value="DUF6594 DOMAIN-CONTAINING PROTEIN-RELATED"/>
    <property type="match status" value="1"/>
</dbReference>
<accession>A0A6H0XWS8</accession>